<keyword evidence="7" id="KW-1185">Reference proteome</keyword>
<name>A0ABX1NRD2_9RHOO</name>
<comment type="caution">
    <text evidence="6">The sequence shown here is derived from an EMBL/GenBank/DDBJ whole genome shotgun (WGS) entry which is preliminary data.</text>
</comment>
<evidence type="ECO:0000313" key="6">
    <source>
        <dbReference type="EMBL" id="NMG14560.1"/>
    </source>
</evidence>
<feature type="region of interest" description="Disordered" evidence="3">
    <location>
        <begin position="1"/>
        <end position="23"/>
    </location>
</feature>
<proteinExistence type="predicted"/>
<evidence type="ECO:0000256" key="3">
    <source>
        <dbReference type="SAM" id="MobiDB-lite"/>
    </source>
</evidence>
<dbReference type="PANTHER" id="PTHR32309:SF31">
    <property type="entry name" value="CAPSULAR EXOPOLYSACCHARIDE FAMILY"/>
    <property type="match status" value="1"/>
</dbReference>
<feature type="transmembrane region" description="Helical" evidence="4">
    <location>
        <begin position="32"/>
        <end position="52"/>
    </location>
</feature>
<feature type="coiled-coil region" evidence="2">
    <location>
        <begin position="235"/>
        <end position="349"/>
    </location>
</feature>
<feature type="domain" description="Tyr recombinase" evidence="5">
    <location>
        <begin position="488"/>
        <end position="654"/>
    </location>
</feature>
<dbReference type="PANTHER" id="PTHR32309">
    <property type="entry name" value="TYROSINE-PROTEIN KINASE"/>
    <property type="match status" value="1"/>
</dbReference>
<keyword evidence="4" id="KW-1133">Transmembrane helix</keyword>
<organism evidence="6 7">
    <name type="scientific">Aromatoleum bremense</name>
    <dbReference type="NCBI Taxonomy" id="76115"/>
    <lineage>
        <taxon>Bacteria</taxon>
        <taxon>Pseudomonadati</taxon>
        <taxon>Pseudomonadota</taxon>
        <taxon>Betaproteobacteria</taxon>
        <taxon>Rhodocyclales</taxon>
        <taxon>Rhodocyclaceae</taxon>
        <taxon>Aromatoleum</taxon>
    </lineage>
</organism>
<dbReference type="InterPro" id="IPR013762">
    <property type="entry name" value="Integrase-like_cat_sf"/>
</dbReference>
<accession>A0ABX1NRD2</accession>
<keyword evidence="1" id="KW-0233">DNA recombination</keyword>
<sequence>MIRDDTGPTTVDPFWSGLAPTAHPAPHKRRRIAVFGLSFLLFATASLIYDYSRPAEYRTAARLRIDMPGNGDTADERRAAVQAAFLTEVEVLTSRPLVEKAAARLAGIGTPLPAGSGDGSGDSGDSVEDYRRMLDATPVEGTDVVELAASGRPADALAPLVNALIDTYRGQLAERYRQYSGSRATKAQDEAEKLEERVAEKRRALDDYRRRHDIVSLERDENHVLSQVKGVGQSLNAANDRLVAAEAKLRSLRESIAAGKSIVRARDNPTLSNLEQRASQLREEQHELERAYTPDFLAFDPRAKALRMRIASLDEQMKQVREGGQQAALSDAEEEVAAARAAVDRLAQQAGGERRTVQAFTARLGEFKAMQEELTGLEEMHRTAVVRATGLQAAERIRVPEVTTFEAAFPPGEPWRPQYGRDAAIGVTASLLLALLTTWIVELFNRTAPAPSLVIAPAWLRSVQLPAARAPEALGQFASSALLAGAAQLPRELDETEIAQLLDELPDDARIGALALLSGLSFDELARLKWPAVDLANRRILLPDRAVPLSAAFEAQLGRYREHPPQTDDGPVVPAASGETSDALDATLLYAAHDAGIPGADEITSAALRHSYIAYLVRQGVRFADLFGIVGRLPADMLGAYTALSPAGKKRPLEEIDRTHPVLRHVRSA</sequence>
<dbReference type="InterPro" id="IPR002104">
    <property type="entry name" value="Integrase_catalytic"/>
</dbReference>
<evidence type="ECO:0000256" key="2">
    <source>
        <dbReference type="SAM" id="Coils"/>
    </source>
</evidence>
<dbReference type="InterPro" id="IPR050445">
    <property type="entry name" value="Bact_polysacc_biosynth/exp"/>
</dbReference>
<dbReference type="RefSeq" id="WP_169201333.1">
    <property type="nucleotide sequence ID" value="NZ_CP059467.1"/>
</dbReference>
<protein>
    <recommendedName>
        <fullName evidence="5">Tyr recombinase domain-containing protein</fullName>
    </recommendedName>
</protein>
<dbReference type="SUPFAM" id="SSF56349">
    <property type="entry name" value="DNA breaking-rejoining enzymes"/>
    <property type="match status" value="1"/>
</dbReference>
<keyword evidence="2" id="KW-0175">Coiled coil</keyword>
<keyword evidence="4" id="KW-0472">Membrane</keyword>
<evidence type="ECO:0000313" key="7">
    <source>
        <dbReference type="Proteomes" id="UP000633943"/>
    </source>
</evidence>
<dbReference type="EMBL" id="WTVP01000005">
    <property type="protein sequence ID" value="NMG14560.1"/>
    <property type="molecule type" value="Genomic_DNA"/>
</dbReference>
<evidence type="ECO:0000256" key="1">
    <source>
        <dbReference type="ARBA" id="ARBA00023172"/>
    </source>
</evidence>
<evidence type="ECO:0000256" key="4">
    <source>
        <dbReference type="SAM" id="Phobius"/>
    </source>
</evidence>
<dbReference type="Gene3D" id="1.10.443.10">
    <property type="entry name" value="Intergrase catalytic core"/>
    <property type="match status" value="1"/>
</dbReference>
<dbReference type="InterPro" id="IPR011010">
    <property type="entry name" value="DNA_brk_join_enz"/>
</dbReference>
<keyword evidence="4" id="KW-0812">Transmembrane</keyword>
<reference evidence="6 7" key="1">
    <citation type="submission" date="2019-12" db="EMBL/GenBank/DDBJ databases">
        <title>Comparative genomics gives insights into the taxonomy of the Azoarcus-Aromatoleum group and reveals separate origins of nif in the plant-associated Azoarcus and non-plant-associated Aromatoleum sub-groups.</title>
        <authorList>
            <person name="Lafos M."/>
            <person name="Maluk M."/>
            <person name="Batista M."/>
            <person name="Junghare M."/>
            <person name="Carmona M."/>
            <person name="Faoro H."/>
            <person name="Cruz L.M."/>
            <person name="Battistoni F."/>
            <person name="De Souza E."/>
            <person name="Pedrosa F."/>
            <person name="Chen W.-M."/>
            <person name="Poole P.S."/>
            <person name="Dixon R.A."/>
            <person name="James E.K."/>
        </authorList>
    </citation>
    <scope>NUCLEOTIDE SEQUENCE [LARGE SCALE GENOMIC DNA]</scope>
    <source>
        <strain evidence="6 7">PbN1</strain>
    </source>
</reference>
<feature type="coiled-coil region" evidence="2">
    <location>
        <begin position="184"/>
        <end position="211"/>
    </location>
</feature>
<dbReference type="PROSITE" id="PS51898">
    <property type="entry name" value="TYR_RECOMBINASE"/>
    <property type="match status" value="1"/>
</dbReference>
<gene>
    <name evidence="6" type="ORF">GPA24_03205</name>
</gene>
<evidence type="ECO:0000259" key="5">
    <source>
        <dbReference type="PROSITE" id="PS51898"/>
    </source>
</evidence>
<dbReference type="Proteomes" id="UP000633943">
    <property type="component" value="Unassembled WGS sequence"/>
</dbReference>